<proteinExistence type="predicted"/>
<protein>
    <submittedName>
        <fullName evidence="1">Uncharacterized protein</fullName>
    </submittedName>
</protein>
<dbReference type="AlphaFoldDB" id="A0A8G0L4L3"/>
<name>A0A8G0L4L3_9HYPO</name>
<dbReference type="Proteomes" id="UP000826661">
    <property type="component" value="Chromosome II"/>
</dbReference>
<evidence type="ECO:0000313" key="1">
    <source>
        <dbReference type="EMBL" id="QYS95707.1"/>
    </source>
</evidence>
<gene>
    <name evidence="1" type="ORF">H0G86_002982</name>
</gene>
<keyword evidence="2" id="KW-1185">Reference proteome</keyword>
<accession>A0A8G0L4L3</accession>
<evidence type="ECO:0000313" key="2">
    <source>
        <dbReference type="Proteomes" id="UP000826661"/>
    </source>
</evidence>
<reference evidence="1 2" key="1">
    <citation type="journal article" date="2021" name="BMC Genomics">
        <title>Telomere-to-telomere genome assembly of asparaginase-producing Trichoderma simmonsii.</title>
        <authorList>
            <person name="Chung D."/>
            <person name="Kwon Y.M."/>
            <person name="Yang Y."/>
        </authorList>
    </citation>
    <scope>NUCLEOTIDE SEQUENCE [LARGE SCALE GENOMIC DNA]</scope>
    <source>
        <strain evidence="1 2">GH-Sj1</strain>
    </source>
</reference>
<sequence>MREIYSTTIDSLVPGILVQIRAYSGGGSIDNASPSRHLLIDNACIAHLGHHCQNLLYTRALIHWVIILAQLSSNTTSIISLESSFTQFGHSSPTLRPLREIHIERE</sequence>
<organism evidence="1 2">
    <name type="scientific">Trichoderma simmonsii</name>
    <dbReference type="NCBI Taxonomy" id="1491479"/>
    <lineage>
        <taxon>Eukaryota</taxon>
        <taxon>Fungi</taxon>
        <taxon>Dikarya</taxon>
        <taxon>Ascomycota</taxon>
        <taxon>Pezizomycotina</taxon>
        <taxon>Sordariomycetes</taxon>
        <taxon>Hypocreomycetidae</taxon>
        <taxon>Hypocreales</taxon>
        <taxon>Hypocreaceae</taxon>
        <taxon>Trichoderma</taxon>
    </lineage>
</organism>
<dbReference type="EMBL" id="CP075865">
    <property type="protein sequence ID" value="QYS95707.1"/>
    <property type="molecule type" value="Genomic_DNA"/>
</dbReference>